<dbReference type="EC" id="3.4.21.-" evidence="3"/>
<keyword evidence="1" id="KW-1133">Transmembrane helix</keyword>
<reference evidence="3 4" key="1">
    <citation type="submission" date="2018-01" db="EMBL/GenBank/DDBJ databases">
        <authorList>
            <person name="Gaut B.S."/>
            <person name="Morton B.R."/>
            <person name="Clegg M.T."/>
            <person name="Duvall M.R."/>
        </authorList>
    </citation>
    <scope>NUCLEOTIDE SEQUENCE [LARGE SCALE GENOMIC DNA]</scope>
    <source>
        <strain evidence="3">GP69</strain>
    </source>
</reference>
<dbReference type="Proteomes" id="UP000236311">
    <property type="component" value="Unassembled WGS sequence"/>
</dbReference>
<dbReference type="AlphaFoldDB" id="A0A2K4ZEB2"/>
<dbReference type="Gene3D" id="2.60.40.10">
    <property type="entry name" value="Immunoglobulins"/>
    <property type="match status" value="1"/>
</dbReference>
<keyword evidence="4" id="KW-1185">Reference proteome</keyword>
<feature type="transmembrane region" description="Helical" evidence="1">
    <location>
        <begin position="468"/>
        <end position="486"/>
    </location>
</feature>
<proteinExistence type="predicted"/>
<keyword evidence="2" id="KW-0732">Signal</keyword>
<name>A0A2K4ZEB2_9FIRM</name>
<protein>
    <submittedName>
        <fullName evidence="3">Bacillopeptidase F</fullName>
        <ecNumber evidence="3">3.4.21.-</ecNumber>
    </submittedName>
</protein>
<dbReference type="OrthoDB" id="9762689at2"/>
<gene>
    <name evidence="3" type="primary">bpr</name>
    <name evidence="3" type="ORF">AMURIS_01519</name>
</gene>
<sequence length="498" mass="54303">MKKYTWNALIVLAFFFLLPMKASAAVREVEVYLYQEYADCVFFVSWQNAQQPASVTITAPDGTEIAATEENSEFGRGRVDVNVGNAGSGYWRVLVEGDALGIISVNGGNRKDTSVQYNAVQSFTAEMAEDGSIRLGWDVAVDQDTVNLSVAAVQGVSNGSRTVYQDYSVSKTGTVAVSADNLPTGLYRFNIQVYDGSGQYTLTTEEPLYIRQTDAPGRLENVKAGSIDGEMYITWDPGRTSNYVVTLYDEALSVLRWEYVYENFYSITSEDDLDRIKVSVAAVDGNIWGEFDVYEVARTIPSGVISFPKEEVTKENVIPVHIECSSEATAGVYLDGKLLLENATSGDYELNLAEGMHEVVAYIEDTNGNMSTFSKSITVDRTPPAVKLNSEDVLKTASDSIVIEGSTEPNATVMINGVEQEMGSGSFMVKLALEKGVNPVTVSAYDVAGNKSVKTITVERMGSIAGNWTNFILPGVLFLVLAGWYGRLNKKPKEGLSE</sequence>
<dbReference type="InterPro" id="IPR013783">
    <property type="entry name" value="Ig-like_fold"/>
</dbReference>
<evidence type="ECO:0000313" key="3">
    <source>
        <dbReference type="EMBL" id="SOY28805.1"/>
    </source>
</evidence>
<keyword evidence="1" id="KW-0812">Transmembrane</keyword>
<evidence type="ECO:0000313" key="4">
    <source>
        <dbReference type="Proteomes" id="UP000236311"/>
    </source>
</evidence>
<feature type="chain" id="PRO_5014366078" evidence="2">
    <location>
        <begin position="25"/>
        <end position="498"/>
    </location>
</feature>
<dbReference type="Pfam" id="PF09136">
    <property type="entry name" value="Glucodextran_B"/>
    <property type="match status" value="1"/>
</dbReference>
<evidence type="ECO:0000256" key="1">
    <source>
        <dbReference type="SAM" id="Phobius"/>
    </source>
</evidence>
<keyword evidence="1" id="KW-0472">Membrane</keyword>
<keyword evidence="3" id="KW-0378">Hydrolase</keyword>
<organism evidence="3 4">
    <name type="scientific">Acetatifactor muris</name>
    <dbReference type="NCBI Taxonomy" id="879566"/>
    <lineage>
        <taxon>Bacteria</taxon>
        <taxon>Bacillati</taxon>
        <taxon>Bacillota</taxon>
        <taxon>Clostridia</taxon>
        <taxon>Lachnospirales</taxon>
        <taxon>Lachnospiraceae</taxon>
        <taxon>Acetatifactor</taxon>
    </lineage>
</organism>
<evidence type="ECO:0000256" key="2">
    <source>
        <dbReference type="SAM" id="SignalP"/>
    </source>
</evidence>
<feature type="signal peptide" evidence="2">
    <location>
        <begin position="1"/>
        <end position="24"/>
    </location>
</feature>
<dbReference type="EMBL" id="OFSM01000006">
    <property type="protein sequence ID" value="SOY28805.1"/>
    <property type="molecule type" value="Genomic_DNA"/>
</dbReference>
<dbReference type="RefSeq" id="WP_103238872.1">
    <property type="nucleotide sequence ID" value="NZ_CANRXC010000042.1"/>
</dbReference>
<dbReference type="GO" id="GO:0016787">
    <property type="term" value="F:hydrolase activity"/>
    <property type="evidence" value="ECO:0007669"/>
    <property type="project" value="UniProtKB-KW"/>
</dbReference>
<accession>A0A2K4ZEB2</accession>